<dbReference type="Gene3D" id="3.50.50.60">
    <property type="entry name" value="FAD/NAD(P)-binding domain"/>
    <property type="match status" value="1"/>
</dbReference>
<comment type="catalytic activity">
    <reaction evidence="10">
        <text>5-aminomethyl-2-thiouridine(34) in tRNA + S-adenosyl-L-methionine = 5-methylaminomethyl-2-thiouridine(34) in tRNA + S-adenosyl-L-homocysteine + H(+)</text>
        <dbReference type="Rhea" id="RHEA:19569"/>
        <dbReference type="Rhea" id="RHEA-COMP:10195"/>
        <dbReference type="Rhea" id="RHEA-COMP:10197"/>
        <dbReference type="ChEBI" id="CHEBI:15378"/>
        <dbReference type="ChEBI" id="CHEBI:57856"/>
        <dbReference type="ChEBI" id="CHEBI:59789"/>
        <dbReference type="ChEBI" id="CHEBI:74454"/>
        <dbReference type="ChEBI" id="CHEBI:74455"/>
        <dbReference type="EC" id="2.1.1.61"/>
    </reaction>
</comment>
<name>A0A0B7IUF0_9PROT</name>
<keyword evidence="6 10" id="KW-0819">tRNA processing</keyword>
<dbReference type="SUPFAM" id="SSF51905">
    <property type="entry name" value="FAD/NAD(P)-binding domain"/>
    <property type="match status" value="1"/>
</dbReference>
<dbReference type="KEGG" id="mbac:BN1209_0897"/>
<comment type="similarity">
    <text evidence="10">In the C-terminal section; belongs to the DAO family.</text>
</comment>
<keyword evidence="1 10" id="KW-0963">Cytoplasm</keyword>
<dbReference type="NCBIfam" id="NF002481">
    <property type="entry name" value="PRK01747.1-2"/>
    <property type="match status" value="1"/>
</dbReference>
<keyword evidence="7 10" id="KW-0274">FAD</keyword>
<dbReference type="EC" id="1.5.-.-" evidence="10"/>
<dbReference type="InterPro" id="IPR047785">
    <property type="entry name" value="tRNA_MNMC2"/>
</dbReference>
<keyword evidence="8 10" id="KW-0560">Oxidoreductase</keyword>
<comment type="function">
    <text evidence="10">Catalyzes the last two steps in the biosynthesis of 5-methylaminomethyl-2-thiouridine (mnm(5)s(2)U) at the wobble position (U34) in tRNA. Catalyzes the FAD-dependent demodification of cmnm(5)s(2)U34 to nm(5)s(2)U34, followed by the transfer of a methyl group from S-adenosyl-L-methionine to nm(5)s(2)U34, to form mnm(5)s(2)U34.</text>
</comment>
<dbReference type="InterPro" id="IPR008471">
    <property type="entry name" value="MnmC-like_methylTransf"/>
</dbReference>
<dbReference type="InterPro" id="IPR006076">
    <property type="entry name" value="FAD-dep_OxRdtase"/>
</dbReference>
<evidence type="ECO:0000256" key="2">
    <source>
        <dbReference type="ARBA" id="ARBA00022603"/>
    </source>
</evidence>
<keyword evidence="2 10" id="KW-0489">Methyltransferase</keyword>
<keyword evidence="5 10" id="KW-0949">S-adenosyl-L-methionine</keyword>
<dbReference type="HOGENOM" id="CLU_022427_1_0_4"/>
<dbReference type="PANTHER" id="PTHR13847">
    <property type="entry name" value="SARCOSINE DEHYDROGENASE-RELATED"/>
    <property type="match status" value="1"/>
</dbReference>
<feature type="region of interest" description="tRNA (mnm(5)s(2)U34)-methyltransferase" evidence="10">
    <location>
        <begin position="1"/>
        <end position="259"/>
    </location>
</feature>
<evidence type="ECO:0000256" key="1">
    <source>
        <dbReference type="ARBA" id="ARBA00022490"/>
    </source>
</evidence>
<dbReference type="EC" id="2.1.1.61" evidence="10"/>
<dbReference type="InterPro" id="IPR023032">
    <property type="entry name" value="tRNA_MAMT_biosynth_bifunc_MnmC"/>
</dbReference>
<keyword evidence="4 10" id="KW-0808">Transferase</keyword>
<protein>
    <recommendedName>
        <fullName evidence="10">tRNA 5-methylaminomethyl-2-thiouridine biosynthesis bifunctional protein MnmC</fullName>
        <shortName evidence="10">tRNA mnm(5)s(2)U biosynthesis bifunctional protein</shortName>
    </recommendedName>
    <domain>
        <recommendedName>
            <fullName evidence="10">tRNA (mnm(5)s(2)U34)-methyltransferase</fullName>
            <ecNumber evidence="10">2.1.1.61</ecNumber>
        </recommendedName>
    </domain>
    <domain>
        <recommendedName>
            <fullName evidence="10">FAD-dependent cmnm(5)s(2)U34 oxidoreductase</fullName>
            <ecNumber evidence="10">1.5.-.-</ecNumber>
        </recommendedName>
    </domain>
</protein>
<accession>A0A0B7IUF0</accession>
<comment type="cofactor">
    <cofactor evidence="10">
        <name>FAD</name>
        <dbReference type="ChEBI" id="CHEBI:57692"/>
    </cofactor>
</comment>
<dbReference type="GO" id="GO:0005737">
    <property type="term" value="C:cytoplasm"/>
    <property type="evidence" value="ECO:0007669"/>
    <property type="project" value="UniProtKB-SubCell"/>
</dbReference>
<comment type="subcellular location">
    <subcellularLocation>
        <location evidence="10">Cytoplasm</location>
    </subcellularLocation>
</comment>
<evidence type="ECO:0000256" key="8">
    <source>
        <dbReference type="ARBA" id="ARBA00023002"/>
    </source>
</evidence>
<evidence type="ECO:0000256" key="4">
    <source>
        <dbReference type="ARBA" id="ARBA00022679"/>
    </source>
</evidence>
<evidence type="ECO:0000256" key="10">
    <source>
        <dbReference type="HAMAP-Rule" id="MF_01102"/>
    </source>
</evidence>
<dbReference type="InterPro" id="IPR029063">
    <property type="entry name" value="SAM-dependent_MTases_sf"/>
</dbReference>
<dbReference type="Pfam" id="PF01266">
    <property type="entry name" value="DAO"/>
    <property type="match status" value="1"/>
</dbReference>
<dbReference type="GO" id="GO:0032259">
    <property type="term" value="P:methylation"/>
    <property type="evidence" value="ECO:0007669"/>
    <property type="project" value="UniProtKB-KW"/>
</dbReference>
<feature type="domain" description="MnmC-like methyltransferase" evidence="12">
    <location>
        <begin position="136"/>
        <end position="258"/>
    </location>
</feature>
<evidence type="ECO:0000259" key="11">
    <source>
        <dbReference type="Pfam" id="PF01266"/>
    </source>
</evidence>
<keyword evidence="3 10" id="KW-0285">Flavoprotein</keyword>
<dbReference type="PANTHER" id="PTHR13847:SF283">
    <property type="entry name" value="TRNA 5-METHYLAMINOMETHYL-2-THIOURIDINE BIOSYNTHESIS BIFUNCTIONAL PROTEIN MNMC"/>
    <property type="match status" value="1"/>
</dbReference>
<evidence type="ECO:0000256" key="5">
    <source>
        <dbReference type="ARBA" id="ARBA00022691"/>
    </source>
</evidence>
<dbReference type="Gene3D" id="3.30.9.10">
    <property type="entry name" value="D-Amino Acid Oxidase, subunit A, domain 2"/>
    <property type="match status" value="1"/>
</dbReference>
<dbReference type="SUPFAM" id="SSF54373">
    <property type="entry name" value="FAD-linked reductases, C-terminal domain"/>
    <property type="match status" value="1"/>
</dbReference>
<dbReference type="GO" id="GO:0004808">
    <property type="term" value="F:tRNA (5-methylaminomethyl-2-thiouridylate)(34)-methyltransferase activity"/>
    <property type="evidence" value="ECO:0007669"/>
    <property type="project" value="UniProtKB-EC"/>
</dbReference>
<dbReference type="EMBL" id="LN794158">
    <property type="protein sequence ID" value="CEN55940.1"/>
    <property type="molecule type" value="Genomic_DNA"/>
</dbReference>
<dbReference type="Proteomes" id="UP000056322">
    <property type="component" value="Chromosome 1"/>
</dbReference>
<dbReference type="GO" id="GO:0050660">
    <property type="term" value="F:flavin adenine dinucleotide binding"/>
    <property type="evidence" value="ECO:0007669"/>
    <property type="project" value="UniProtKB-UniRule"/>
</dbReference>
<dbReference type="NCBIfam" id="TIGR03197">
    <property type="entry name" value="MnmC_Cterm"/>
    <property type="match status" value="1"/>
</dbReference>
<feature type="domain" description="FAD dependent oxidoreductase" evidence="11">
    <location>
        <begin position="272"/>
        <end position="627"/>
    </location>
</feature>
<keyword evidence="14" id="KW-1185">Reference proteome</keyword>
<reference evidence="14" key="1">
    <citation type="submission" date="2014-12" db="EMBL/GenBank/DDBJ databases">
        <authorList>
            <person name="Salcher M.M."/>
        </authorList>
    </citation>
    <scope>NUCLEOTIDE SEQUENCE [LARGE SCALE GENOMIC DNA]</scope>
    <source>
        <strain evidence="14">MMS-10A-171</strain>
    </source>
</reference>
<dbReference type="Gene3D" id="3.40.50.150">
    <property type="entry name" value="Vaccinia Virus protein VP39"/>
    <property type="match status" value="1"/>
</dbReference>
<dbReference type="GO" id="GO:0002097">
    <property type="term" value="P:tRNA wobble base modification"/>
    <property type="evidence" value="ECO:0007669"/>
    <property type="project" value="UniProtKB-UniRule"/>
</dbReference>
<evidence type="ECO:0000313" key="13">
    <source>
        <dbReference type="EMBL" id="CEN55940.1"/>
    </source>
</evidence>
<dbReference type="GO" id="GO:0016645">
    <property type="term" value="F:oxidoreductase activity, acting on the CH-NH group of donors"/>
    <property type="evidence" value="ECO:0007669"/>
    <property type="project" value="InterPro"/>
</dbReference>
<dbReference type="InterPro" id="IPR017610">
    <property type="entry name" value="tRNA_S-uridine_synth_MnmC_C"/>
</dbReference>
<dbReference type="HAMAP" id="MF_01102">
    <property type="entry name" value="MnmC"/>
    <property type="match status" value="1"/>
</dbReference>
<dbReference type="AlphaFoldDB" id="A0A0B7IUF0"/>
<evidence type="ECO:0000256" key="6">
    <source>
        <dbReference type="ARBA" id="ARBA00022694"/>
    </source>
</evidence>
<evidence type="ECO:0000256" key="9">
    <source>
        <dbReference type="ARBA" id="ARBA00023268"/>
    </source>
</evidence>
<evidence type="ECO:0000256" key="7">
    <source>
        <dbReference type="ARBA" id="ARBA00022827"/>
    </source>
</evidence>
<proteinExistence type="inferred from homology"/>
<dbReference type="STRING" id="1581680.BN1209_0897"/>
<sequence>MSVQIGIRHDYRHKRKKSIKLLTMQPHQANLEWHNHQPYSLDYGDVYFSTDSGLDETHYVFLAHNQLQSRWKSLAESSSQGHFTIFETGFGTGLNFLCAWKLWRETAPKSARLHFVSTEKTPLSIHDLQKALSAWPELKHFTDKLLSQYPFISKSWHRILFDDGRVTLTLLVGDINVTLPKFKNLVDAWFLDGFSPAKNPDMWQASLFEEMAKHAHSETTFATFTSAGDIRRGLRDAGFQVSKAPGFGKKREMLFGQYQGACDQPAADAKSVIVIGGGLSGATSAEAMARRGYQVTLIERHPKLAQEASGNPLGVLYPRLTGGETPLNTLALQGFLYTLGMLENIKIDDENYQPCGVLQLAFNDREHKRITSVINEYPELVQSTSKLNTLALSGIDVAHDGMFIPQAGWLNPAAFCEALTQHSNIKKQTNTEVLTLKKTAEGWQVLSQNEVLCEATNLIIANATDAQQFQQTRHCEMQAVRGQISLLPTIGDSDTLKTVICADGYLSPARQGYHCLGATFSPNDHNIDIRETDHESNLNMLKSLAPNWNQDRYKVNTLKGRAAIRATTSDYLPLAGAVLDIAQLQDKPPRYNASPESLTWLKGLYINAGHGAKGLVNAPICAEIIAGLICNEPAPVECSLLSALDPNRFALRALGLKRLAQTIQSN</sequence>
<dbReference type="Pfam" id="PF05430">
    <property type="entry name" value="Methyltransf_30"/>
    <property type="match status" value="1"/>
</dbReference>
<organism evidence="13 14">
    <name type="scientific">Candidatus Methylopumilus turicensis</name>
    <dbReference type="NCBI Taxonomy" id="1581680"/>
    <lineage>
        <taxon>Bacteria</taxon>
        <taxon>Pseudomonadati</taxon>
        <taxon>Pseudomonadota</taxon>
        <taxon>Betaproteobacteria</taxon>
        <taxon>Nitrosomonadales</taxon>
        <taxon>Methylophilaceae</taxon>
        <taxon>Candidatus Methylopumilus</taxon>
    </lineage>
</organism>
<evidence type="ECO:0000313" key="14">
    <source>
        <dbReference type="Proteomes" id="UP000056322"/>
    </source>
</evidence>
<evidence type="ECO:0000259" key="12">
    <source>
        <dbReference type="Pfam" id="PF05430"/>
    </source>
</evidence>
<dbReference type="NCBIfam" id="NF033855">
    <property type="entry name" value="tRNA_MNMC2"/>
    <property type="match status" value="1"/>
</dbReference>
<gene>
    <name evidence="10 13" type="primary">mnmC</name>
    <name evidence="13" type="ORF">BN1209_0897</name>
</gene>
<comment type="similarity">
    <text evidence="10">In the N-terminal section; belongs to the methyltransferase superfamily. tRNA (mnm(5)s(2)U34)-methyltransferase family.</text>
</comment>
<dbReference type="InterPro" id="IPR036188">
    <property type="entry name" value="FAD/NAD-bd_sf"/>
</dbReference>
<feature type="region of interest" description="FAD-dependent cmnm(5)s(2)U34 oxidoreductase" evidence="10">
    <location>
        <begin position="275"/>
        <end position="666"/>
    </location>
</feature>
<keyword evidence="9 10" id="KW-0511">Multifunctional enzyme</keyword>
<evidence type="ECO:0000256" key="3">
    <source>
        <dbReference type="ARBA" id="ARBA00022630"/>
    </source>
</evidence>